<evidence type="ECO:0000256" key="2">
    <source>
        <dbReference type="ARBA" id="ARBA00007049"/>
    </source>
</evidence>
<feature type="transmembrane region" description="Helical" evidence="9">
    <location>
        <begin position="51"/>
        <end position="69"/>
    </location>
</feature>
<dbReference type="GO" id="GO:0030026">
    <property type="term" value="P:intracellular manganese ion homeostasis"/>
    <property type="evidence" value="ECO:0007669"/>
    <property type="project" value="InterPro"/>
</dbReference>
<feature type="transmembrane region" description="Helical" evidence="9">
    <location>
        <begin position="134"/>
        <end position="156"/>
    </location>
</feature>
<dbReference type="Gene3D" id="3.40.50.1980">
    <property type="entry name" value="Nitrogenase molybdenum iron protein domain"/>
    <property type="match status" value="1"/>
</dbReference>
<feature type="transmembrane region" description="Helical" evidence="9">
    <location>
        <begin position="191"/>
        <end position="210"/>
    </location>
</feature>
<dbReference type="InterPro" id="IPR008217">
    <property type="entry name" value="Ccc1_fam"/>
</dbReference>
<dbReference type="GO" id="GO:0005384">
    <property type="term" value="F:manganese ion transmembrane transporter activity"/>
    <property type="evidence" value="ECO:0007669"/>
    <property type="project" value="InterPro"/>
</dbReference>
<organism evidence="10 11">
    <name type="scientific">Acer saccharum</name>
    <name type="common">Sugar maple</name>
    <dbReference type="NCBI Taxonomy" id="4024"/>
    <lineage>
        <taxon>Eukaryota</taxon>
        <taxon>Viridiplantae</taxon>
        <taxon>Streptophyta</taxon>
        <taxon>Embryophyta</taxon>
        <taxon>Tracheophyta</taxon>
        <taxon>Spermatophyta</taxon>
        <taxon>Magnoliopsida</taxon>
        <taxon>eudicotyledons</taxon>
        <taxon>Gunneridae</taxon>
        <taxon>Pentapetalae</taxon>
        <taxon>rosids</taxon>
        <taxon>malvids</taxon>
        <taxon>Sapindales</taxon>
        <taxon>Sapindaceae</taxon>
        <taxon>Hippocastanoideae</taxon>
        <taxon>Acereae</taxon>
        <taxon>Acer</taxon>
    </lineage>
</organism>
<dbReference type="GO" id="GO:0005774">
    <property type="term" value="C:vacuolar membrane"/>
    <property type="evidence" value="ECO:0007669"/>
    <property type="project" value="UniProtKB-SubCell"/>
</dbReference>
<gene>
    <name evidence="10" type="ORF">LWI29_001055</name>
</gene>
<keyword evidence="7 9" id="KW-0472">Membrane</keyword>
<keyword evidence="9" id="KW-0813">Transport</keyword>
<accession>A0AA39RTF2</accession>
<dbReference type="PANTHER" id="PTHR31851">
    <property type="entry name" value="FE(2+)/MN(2+) TRANSPORTER PCL1"/>
    <property type="match status" value="1"/>
</dbReference>
<evidence type="ECO:0000313" key="10">
    <source>
        <dbReference type="EMBL" id="KAK0577844.1"/>
    </source>
</evidence>
<evidence type="ECO:0000256" key="3">
    <source>
        <dbReference type="ARBA" id="ARBA00022496"/>
    </source>
</evidence>
<comment type="subcellular location">
    <subcellularLocation>
        <location evidence="1 9">Vacuole membrane</location>
        <topology evidence="1 9">Multi-pass membrane protein</topology>
    </subcellularLocation>
</comment>
<comment type="caution">
    <text evidence="10">The sequence shown here is derived from an EMBL/GenBank/DDBJ whole genome shotgun (WGS) entry which is preliminary data.</text>
</comment>
<evidence type="ECO:0000313" key="11">
    <source>
        <dbReference type="Proteomes" id="UP001168877"/>
    </source>
</evidence>
<keyword evidence="4 9" id="KW-0926">Vacuole</keyword>
<feature type="transmembrane region" description="Helical" evidence="9">
    <location>
        <begin position="20"/>
        <end position="39"/>
    </location>
</feature>
<sequence length="221" mass="24883">MELGQKQYFDYSQRAQWLRAVVLGGLEGLVFTTLLMMNIDQMVTQDQTKSTKLILTGFLGLISGALRIATSELVSVYTQVDTLTFQAKRDLKIFGRRDHHHHHHHHDHHHHHYDHDHDHHDENIWQMMPNPTQVAVTSSLAYLLVGTVPLLASGFVDQQHNNLRTCIAMISASLSMLLVGAFAAVLGNASIARSCVRVLVGGLVAILIMWGKIKIYSWVYV</sequence>
<feature type="transmembrane region" description="Helical" evidence="9">
    <location>
        <begin position="163"/>
        <end position="185"/>
    </location>
</feature>
<protein>
    <recommendedName>
        <fullName evidence="9">Vacuolar iron transporter</fullName>
    </recommendedName>
</protein>
<dbReference type="Pfam" id="PF01988">
    <property type="entry name" value="VIT1"/>
    <property type="match status" value="1"/>
</dbReference>
<dbReference type="GO" id="GO:0140315">
    <property type="term" value="F:iron ion sequestering activity"/>
    <property type="evidence" value="ECO:0007669"/>
    <property type="project" value="UniProtKB-UniRule"/>
</dbReference>
<reference evidence="10" key="2">
    <citation type="submission" date="2023-06" db="EMBL/GenBank/DDBJ databases">
        <authorList>
            <person name="Swenson N.G."/>
            <person name="Wegrzyn J.L."/>
            <person name="Mcevoy S.L."/>
        </authorList>
    </citation>
    <scope>NUCLEOTIDE SEQUENCE</scope>
    <source>
        <strain evidence="10">NS2018</strain>
        <tissue evidence="10">Leaf</tissue>
    </source>
</reference>
<dbReference type="AlphaFoldDB" id="A0AA39RTF2"/>
<evidence type="ECO:0000256" key="5">
    <source>
        <dbReference type="ARBA" id="ARBA00022692"/>
    </source>
</evidence>
<comment type="similarity">
    <text evidence="2 9">Belongs to the CCC1 family.</text>
</comment>
<name>A0AA39RTF2_ACESA</name>
<dbReference type="GO" id="GO:0005381">
    <property type="term" value="F:iron ion transmembrane transporter activity"/>
    <property type="evidence" value="ECO:0007669"/>
    <property type="project" value="UniProtKB-UniRule"/>
</dbReference>
<reference evidence="10" key="1">
    <citation type="journal article" date="2022" name="Plant J.">
        <title>Strategies of tolerance reflected in two North American maple genomes.</title>
        <authorList>
            <person name="McEvoy S.L."/>
            <person name="Sezen U.U."/>
            <person name="Trouern-Trend A."/>
            <person name="McMahon S.M."/>
            <person name="Schaberg P.G."/>
            <person name="Yang J."/>
            <person name="Wegrzyn J.L."/>
            <person name="Swenson N.G."/>
        </authorList>
    </citation>
    <scope>NUCLEOTIDE SEQUENCE</scope>
    <source>
        <strain evidence="10">NS2018</strain>
    </source>
</reference>
<keyword evidence="11" id="KW-1185">Reference proteome</keyword>
<comment type="function">
    <text evidence="9">Vacuolar Fe(2+) uptake transporter.</text>
</comment>
<evidence type="ECO:0000256" key="8">
    <source>
        <dbReference type="ARBA" id="ARBA00044464"/>
    </source>
</evidence>
<evidence type="ECO:0000256" key="7">
    <source>
        <dbReference type="ARBA" id="ARBA00023136"/>
    </source>
</evidence>
<keyword evidence="5 9" id="KW-0812">Transmembrane</keyword>
<evidence type="ECO:0000256" key="1">
    <source>
        <dbReference type="ARBA" id="ARBA00004128"/>
    </source>
</evidence>
<evidence type="ECO:0000256" key="6">
    <source>
        <dbReference type="ARBA" id="ARBA00022989"/>
    </source>
</evidence>
<dbReference type="EMBL" id="JAUESC010000385">
    <property type="protein sequence ID" value="KAK0577844.1"/>
    <property type="molecule type" value="Genomic_DNA"/>
</dbReference>
<evidence type="ECO:0000256" key="9">
    <source>
        <dbReference type="RuleBase" id="RU369115"/>
    </source>
</evidence>
<proteinExistence type="inferred from homology"/>
<dbReference type="Proteomes" id="UP001168877">
    <property type="component" value="Unassembled WGS sequence"/>
</dbReference>
<keyword evidence="9" id="KW-0406">Ion transport</keyword>
<keyword evidence="3" id="KW-0410">Iron transport</keyword>
<evidence type="ECO:0000256" key="4">
    <source>
        <dbReference type="ARBA" id="ARBA00022554"/>
    </source>
</evidence>
<comment type="catalytic activity">
    <reaction evidence="8">
        <text>Fe(2+)(in) = Fe(2+)(out)</text>
        <dbReference type="Rhea" id="RHEA:28486"/>
        <dbReference type="ChEBI" id="CHEBI:29033"/>
    </reaction>
    <physiologicalReaction direction="left-to-right" evidence="8">
        <dbReference type="Rhea" id="RHEA:28487"/>
    </physiologicalReaction>
</comment>
<keyword evidence="3" id="KW-0408">Iron</keyword>
<keyword evidence="6 9" id="KW-1133">Transmembrane helix</keyword>